<dbReference type="Pfam" id="PF20469">
    <property type="entry name" value="OLD-like_TOPRIM"/>
    <property type="match status" value="1"/>
</dbReference>
<dbReference type="InterPro" id="IPR041685">
    <property type="entry name" value="AAA_GajA/Old/RecF-like"/>
</dbReference>
<feature type="domain" description="OLD protein-like TOPRIM" evidence="2">
    <location>
        <begin position="413"/>
        <end position="476"/>
    </location>
</feature>
<dbReference type="EMBL" id="VVYV01000075">
    <property type="protein sequence ID" value="KAA5412268.1"/>
    <property type="molecule type" value="Genomic_DNA"/>
</dbReference>
<organism evidence="3 4">
    <name type="scientific">Bacteroides cellulosilyticus</name>
    <dbReference type="NCBI Taxonomy" id="246787"/>
    <lineage>
        <taxon>Bacteria</taxon>
        <taxon>Pseudomonadati</taxon>
        <taxon>Bacteroidota</taxon>
        <taxon>Bacteroidia</taxon>
        <taxon>Bacteroidales</taxon>
        <taxon>Bacteroidaceae</taxon>
        <taxon>Bacteroides</taxon>
    </lineage>
</organism>
<dbReference type="Gene3D" id="3.40.50.300">
    <property type="entry name" value="P-loop containing nucleotide triphosphate hydrolases"/>
    <property type="match status" value="1"/>
</dbReference>
<dbReference type="Pfam" id="PF13175">
    <property type="entry name" value="AAA_15"/>
    <property type="match status" value="2"/>
</dbReference>
<dbReference type="SUPFAM" id="SSF52540">
    <property type="entry name" value="P-loop containing nucleoside triphosphate hydrolases"/>
    <property type="match status" value="1"/>
</dbReference>
<evidence type="ECO:0000313" key="4">
    <source>
        <dbReference type="Proteomes" id="UP000448877"/>
    </source>
</evidence>
<dbReference type="PANTHER" id="PTHR43581">
    <property type="entry name" value="ATP/GTP PHOSPHATASE"/>
    <property type="match status" value="1"/>
</dbReference>
<dbReference type="InterPro" id="IPR051396">
    <property type="entry name" value="Bact_Antivir_Def_Nuclease"/>
</dbReference>
<proteinExistence type="predicted"/>
<sequence length="668" mass="77036">MCNFDKKMKIMHISKIKIHGFRCFNSEGASIEIDRRLNAFIGLNSSGKTAALEALRKLFGITNAERNISKQDFHVACEEGDEVRERSLSIEARLDFDESETDAIPHFFSSMVVDAEGENPYIRVLLESIWTKNDLAEEGDIDTKLYFINVPESEDSTDESKHAFPKHLRGLIQAFYVPAIRRPSEQMRYISGSILYRVLSSMKFSDEFKENYLTKITELNSLFQSIDEFSTIESTLSDIWSEFHKDERYKDVSLSFGTSEIESILQKLEISFSPTEIDRPYQIDELGEGYRSLFYFTLVCTLLKIEEEIDDEERVKPLLTILAIEEPENHIAPQLLGRVIKVLTSISKQDKAQVFLSSHTPAIIKRLDPESIFHFRINEDYATEINKIYLPKGDEDAYKYVKEAVKNYPEIYFARLVVIGEGDSEHLIFNRLMEVYDKDFDDNIISFAPLGHRFVNHIWKLLSSIHVPYITLLDLDVGREGGGWGRVKYALQQLINIGKSKKKLLEVDGGEVLSDEAFEKMHTWGHTDNKLDSLMGRVTFLKKYNIFYSSPLDLDFLMLEHYPEIYKKAIPKNGGPRIPEKDKEPDKFAAKVTNAVAATLKSEDAKGETYTEEQKELMIWYNYHFLGRGKPVTHMNALSLMDDEKIKEKTPPVLMEIFDKIDKILFKK</sequence>
<name>A0A125MF36_9BACE</name>
<dbReference type="InterPro" id="IPR034139">
    <property type="entry name" value="TOPRIM_OLD"/>
</dbReference>
<dbReference type="CDD" id="cd01026">
    <property type="entry name" value="TOPRIM_OLD"/>
    <property type="match status" value="1"/>
</dbReference>
<dbReference type="InterPro" id="IPR027417">
    <property type="entry name" value="P-loop_NTPase"/>
</dbReference>
<reference evidence="3 4" key="1">
    <citation type="journal article" date="2019" name="Nat. Med.">
        <title>A library of human gut bacterial isolates paired with longitudinal multiomics data enables mechanistic microbiome research.</title>
        <authorList>
            <person name="Poyet M."/>
            <person name="Groussin M."/>
            <person name="Gibbons S.M."/>
            <person name="Avila-Pacheco J."/>
            <person name="Jiang X."/>
            <person name="Kearney S.M."/>
            <person name="Perrotta A.R."/>
            <person name="Berdy B."/>
            <person name="Zhao S."/>
            <person name="Lieberman T.D."/>
            <person name="Swanson P.K."/>
            <person name="Smith M."/>
            <person name="Roesemann S."/>
            <person name="Alexander J.E."/>
            <person name="Rich S.A."/>
            <person name="Livny J."/>
            <person name="Vlamakis H."/>
            <person name="Clish C."/>
            <person name="Bullock K."/>
            <person name="Deik A."/>
            <person name="Scott J."/>
            <person name="Pierce K.A."/>
            <person name="Xavier R.J."/>
            <person name="Alm E.J."/>
        </authorList>
    </citation>
    <scope>NUCLEOTIDE SEQUENCE [LARGE SCALE GENOMIC DNA]</scope>
    <source>
        <strain evidence="3 4">BIOML-A6</strain>
    </source>
</reference>
<gene>
    <name evidence="3" type="ORF">F2Y81_26390</name>
</gene>
<evidence type="ECO:0000259" key="2">
    <source>
        <dbReference type="Pfam" id="PF20469"/>
    </source>
</evidence>
<dbReference type="PANTHER" id="PTHR43581:SF4">
    <property type="entry name" value="ATP_GTP PHOSPHATASE"/>
    <property type="match status" value="1"/>
</dbReference>
<dbReference type="Proteomes" id="UP000448877">
    <property type="component" value="Unassembled WGS sequence"/>
</dbReference>
<protein>
    <submittedName>
        <fullName evidence="3">AAA family ATPase</fullName>
    </submittedName>
</protein>
<accession>A0A125MF36</accession>
<evidence type="ECO:0000259" key="1">
    <source>
        <dbReference type="Pfam" id="PF13175"/>
    </source>
</evidence>
<comment type="caution">
    <text evidence="3">The sequence shown here is derived from an EMBL/GenBank/DDBJ whole genome shotgun (WGS) entry which is preliminary data.</text>
</comment>
<feature type="domain" description="Endonuclease GajA/Old nuclease/RecF-like AAA" evidence="1">
    <location>
        <begin position="210"/>
        <end position="364"/>
    </location>
</feature>
<feature type="domain" description="Endonuclease GajA/Old nuclease/RecF-like AAA" evidence="1">
    <location>
        <begin position="11"/>
        <end position="146"/>
    </location>
</feature>
<dbReference type="AlphaFoldDB" id="A0A125MF36"/>
<evidence type="ECO:0000313" key="3">
    <source>
        <dbReference type="EMBL" id="KAA5412268.1"/>
    </source>
</evidence>